<evidence type="ECO:0000259" key="2">
    <source>
        <dbReference type="Pfam" id="PF12776"/>
    </source>
</evidence>
<dbReference type="PANTHER" id="PTHR47072">
    <property type="match status" value="1"/>
</dbReference>
<dbReference type="SUPFAM" id="SSF54529">
    <property type="entry name" value="Mitochondrial glycoprotein MAM33-like"/>
    <property type="match status" value="1"/>
</dbReference>
<feature type="region of interest" description="Disordered" evidence="1">
    <location>
        <begin position="323"/>
        <end position="350"/>
    </location>
</feature>
<dbReference type="Pfam" id="PF02330">
    <property type="entry name" value="MAM33"/>
    <property type="match status" value="1"/>
</dbReference>
<dbReference type="PANTHER" id="PTHR47072:SF5">
    <property type="entry name" value="MYB_SANT-LIKE DOMAIN-CONTAINING PROTEIN"/>
    <property type="match status" value="1"/>
</dbReference>
<dbReference type="InterPro" id="IPR003428">
    <property type="entry name" value="MAM33"/>
</dbReference>
<evidence type="ECO:0000256" key="1">
    <source>
        <dbReference type="SAM" id="MobiDB-lite"/>
    </source>
</evidence>
<dbReference type="Gene3D" id="3.10.280.10">
    <property type="entry name" value="Mitochondrial glycoprotein"/>
    <property type="match status" value="1"/>
</dbReference>
<dbReference type="InterPro" id="IPR036561">
    <property type="entry name" value="MAM33_sf"/>
</dbReference>
<feature type="region of interest" description="Disordered" evidence="1">
    <location>
        <begin position="1"/>
        <end position="22"/>
    </location>
</feature>
<reference evidence="3" key="1">
    <citation type="submission" date="2020-07" db="EMBL/GenBank/DDBJ databases">
        <authorList>
            <person name="Lin J."/>
        </authorList>
    </citation>
    <scope>NUCLEOTIDE SEQUENCE</scope>
</reference>
<dbReference type="InterPro" id="IPR024752">
    <property type="entry name" value="Myb/SANT-like_dom"/>
</dbReference>
<dbReference type="EMBL" id="LR862129">
    <property type="protein sequence ID" value="CAD1817244.1"/>
    <property type="molecule type" value="Genomic_DNA"/>
</dbReference>
<gene>
    <name evidence="3" type="ORF">CB5_LOCUS455</name>
</gene>
<feature type="domain" description="Myb/SANT-like" evidence="2">
    <location>
        <begin position="13"/>
        <end position="57"/>
    </location>
</feature>
<sequence>MSGEGQPHFPPPTVEQVKDQEQQLKKQFKVVKSLVEMSGFGWDGEKKMVSAPSEVWEPLINTNKELRKWHNKPFPWYEALYDIYEGTYAEGKRARGCEYYSNFSRGSSSASHIDLSSQPESPLATIPGVGVDFDEHVEETQEVDLSAQIPSASDIPHPVQMPPPSQSQTQTEGEAKTTSSCRKRKQKKENIDKMGDYLIVKERDDDKIAKAIITAAELQTKGYHDDKYSVDKCMEVFYALPNSWTADEVFKASRVGVLRHSRRLIHWELLFNSSHALFIVVFTEPSTAGKARVLGQRCLVYSCGRDVHGGSVHVTGHSNVAAAAPAVERRAPPRRTPPPGAPRRARPRALLLPPPLPPPPFSLQTHHGSNTTVSEFSVEWDGPRASDVVLRRRAAPTSSSSSAAAAAEEVAVSAVLAPLRLPEEDLPPPPRDALMKVCVKKPHLRPVLRFDCRIFWRREEFGDSDFSVKGVYYHPSVGSCGDCKYKGPVFSSLDPQLQEALKQYLASRGINTE</sequence>
<feature type="region of interest" description="Disordered" evidence="1">
    <location>
        <begin position="152"/>
        <end position="188"/>
    </location>
</feature>
<organism evidence="3">
    <name type="scientific">Ananas comosus var. bracteatus</name>
    <name type="common">red pineapple</name>
    <dbReference type="NCBI Taxonomy" id="296719"/>
    <lineage>
        <taxon>Eukaryota</taxon>
        <taxon>Viridiplantae</taxon>
        <taxon>Streptophyta</taxon>
        <taxon>Embryophyta</taxon>
        <taxon>Tracheophyta</taxon>
        <taxon>Spermatophyta</taxon>
        <taxon>Magnoliopsida</taxon>
        <taxon>Liliopsida</taxon>
        <taxon>Poales</taxon>
        <taxon>Bromeliaceae</taxon>
        <taxon>Bromelioideae</taxon>
        <taxon>Ananas</taxon>
    </lineage>
</organism>
<name>A0A6V7NFQ3_ANACO</name>
<evidence type="ECO:0000313" key="3">
    <source>
        <dbReference type="EMBL" id="CAD1817244.1"/>
    </source>
</evidence>
<accession>A0A6V7NFQ3</accession>
<dbReference type="Pfam" id="PF12776">
    <property type="entry name" value="Myb_DNA-bind_3"/>
    <property type="match status" value="1"/>
</dbReference>
<dbReference type="AlphaFoldDB" id="A0A6V7NFQ3"/>
<proteinExistence type="predicted"/>
<dbReference type="GO" id="GO:0005759">
    <property type="term" value="C:mitochondrial matrix"/>
    <property type="evidence" value="ECO:0007669"/>
    <property type="project" value="InterPro"/>
</dbReference>
<protein>
    <recommendedName>
        <fullName evidence="2">Myb/SANT-like domain-containing protein</fullName>
    </recommendedName>
</protein>